<accession>A0AAW5P6Z1</accession>
<proteinExistence type="predicted"/>
<sequence length="93" mass="10178">MSELNLTCSSCGRSVPFGSIDRVKEGGIVCRNCSADANEKEVRKAASTLLRHHVAFGETPSGEPYVMIGETKITDPNVVSQFETLREIFWGSK</sequence>
<organism evidence="1 2">
    <name type="scientific">Salinibacter ruber</name>
    <dbReference type="NCBI Taxonomy" id="146919"/>
    <lineage>
        <taxon>Bacteria</taxon>
        <taxon>Pseudomonadati</taxon>
        <taxon>Rhodothermota</taxon>
        <taxon>Rhodothermia</taxon>
        <taxon>Rhodothermales</taxon>
        <taxon>Salinibacteraceae</taxon>
        <taxon>Salinibacter</taxon>
    </lineage>
</organism>
<dbReference type="EMBL" id="JANTZM010000007">
    <property type="protein sequence ID" value="MCS4157708.1"/>
    <property type="molecule type" value="Genomic_DNA"/>
</dbReference>
<comment type="caution">
    <text evidence="1">The sequence shown here is derived from an EMBL/GenBank/DDBJ whole genome shotgun (WGS) entry which is preliminary data.</text>
</comment>
<dbReference type="Proteomes" id="UP001155110">
    <property type="component" value="Unassembled WGS sequence"/>
</dbReference>
<protein>
    <submittedName>
        <fullName evidence="1">Recombinational DNA repair protein (RecF pathway)</fullName>
    </submittedName>
</protein>
<dbReference type="AlphaFoldDB" id="A0AAW5P6Z1"/>
<name>A0AAW5P6Z1_9BACT</name>
<gene>
    <name evidence="1" type="ORF">GGP99_001672</name>
</gene>
<evidence type="ECO:0000313" key="1">
    <source>
        <dbReference type="EMBL" id="MCS4157708.1"/>
    </source>
</evidence>
<reference evidence="1" key="1">
    <citation type="submission" date="2022-08" db="EMBL/GenBank/DDBJ databases">
        <title>Genomic Encyclopedia of Type Strains, Phase V (KMG-V): Genome sequencing to study the core and pangenomes of soil and plant-associated prokaryotes.</title>
        <authorList>
            <person name="Whitman W."/>
        </authorList>
    </citation>
    <scope>NUCLEOTIDE SEQUENCE</scope>
    <source>
        <strain evidence="1">SP3002</strain>
    </source>
</reference>
<evidence type="ECO:0000313" key="2">
    <source>
        <dbReference type="Proteomes" id="UP001155110"/>
    </source>
</evidence>